<dbReference type="Gene3D" id="3.40.50.10540">
    <property type="entry name" value="Crotonobetainyl-coa:carnitine coa-transferase, domain 1"/>
    <property type="match status" value="1"/>
</dbReference>
<dbReference type="InterPro" id="IPR003673">
    <property type="entry name" value="CoA-Trfase_fam_III"/>
</dbReference>
<organism evidence="2">
    <name type="scientific">marine metagenome</name>
    <dbReference type="NCBI Taxonomy" id="408172"/>
    <lineage>
        <taxon>unclassified sequences</taxon>
        <taxon>metagenomes</taxon>
        <taxon>ecological metagenomes</taxon>
    </lineage>
</organism>
<dbReference type="Gene3D" id="3.30.1540.10">
    <property type="entry name" value="formyl-coa transferase, domain 3"/>
    <property type="match status" value="1"/>
</dbReference>
<dbReference type="Pfam" id="PF02515">
    <property type="entry name" value="CoA_transf_3"/>
    <property type="match status" value="1"/>
</dbReference>
<dbReference type="EMBL" id="UINC01000629">
    <property type="protein sequence ID" value="SUZ58591.1"/>
    <property type="molecule type" value="Genomic_DNA"/>
</dbReference>
<reference evidence="2" key="1">
    <citation type="submission" date="2018-05" db="EMBL/GenBank/DDBJ databases">
        <authorList>
            <person name="Lanie J.A."/>
            <person name="Ng W.-L."/>
            <person name="Kazmierczak K.M."/>
            <person name="Andrzejewski T.M."/>
            <person name="Davidsen T.M."/>
            <person name="Wayne K.J."/>
            <person name="Tettelin H."/>
            <person name="Glass J.I."/>
            <person name="Rusch D."/>
            <person name="Podicherti R."/>
            <person name="Tsui H.-C.T."/>
            <person name="Winkler M.E."/>
        </authorList>
    </citation>
    <scope>NUCLEOTIDE SEQUENCE</scope>
</reference>
<evidence type="ECO:0008006" key="3">
    <source>
        <dbReference type="Google" id="ProtNLM"/>
    </source>
</evidence>
<dbReference type="PANTHER" id="PTHR48207">
    <property type="entry name" value="SUCCINATE--HYDROXYMETHYLGLUTARATE COA-TRANSFERASE"/>
    <property type="match status" value="1"/>
</dbReference>
<dbReference type="PANTHER" id="PTHR48207:SF3">
    <property type="entry name" value="SUCCINATE--HYDROXYMETHYLGLUTARATE COA-TRANSFERASE"/>
    <property type="match status" value="1"/>
</dbReference>
<protein>
    <recommendedName>
        <fullName evidence="3">Formyl-CoA transferase</fullName>
    </recommendedName>
</protein>
<dbReference type="AlphaFoldDB" id="A0A381NVG5"/>
<name>A0A381NVG5_9ZZZZ</name>
<keyword evidence="1" id="KW-0808">Transferase</keyword>
<gene>
    <name evidence="2" type="ORF">METZ01_LOCUS11445</name>
</gene>
<dbReference type="GO" id="GO:0008410">
    <property type="term" value="F:CoA-transferase activity"/>
    <property type="evidence" value="ECO:0007669"/>
    <property type="project" value="TreeGrafter"/>
</dbReference>
<evidence type="ECO:0000256" key="1">
    <source>
        <dbReference type="ARBA" id="ARBA00022679"/>
    </source>
</evidence>
<dbReference type="InterPro" id="IPR044855">
    <property type="entry name" value="CoA-Trfase_III_dom3_sf"/>
</dbReference>
<evidence type="ECO:0000313" key="2">
    <source>
        <dbReference type="EMBL" id="SUZ58591.1"/>
    </source>
</evidence>
<dbReference type="InterPro" id="IPR050483">
    <property type="entry name" value="CoA-transferase_III_domain"/>
</dbReference>
<feature type="non-terminal residue" evidence="2">
    <location>
        <position position="1"/>
    </location>
</feature>
<dbReference type="InterPro" id="IPR023606">
    <property type="entry name" value="CoA-Trfase_III_dom_1_sf"/>
</dbReference>
<sequence>VKGSEDRFTTPVSDKEDGSMFLQMNRNKLGFTLNPMKSEGKKIIAKLTKTADVVIANLPEKTLEAMGLDFESLTKINPRIILTSNTAFGTSGPYADKVGFDGVAQAMSGSMDMTGSPDLPTKNYAPYVDFCSASLAAFGTCMALMEREKTGKGQRVQTSLLATALTMTNGLIIEQELLNINREATFNRGQTAAPSDTFETKDGWILIATVGQPLFERWVNLIGESQWLKDERFKDDLSRGNHSELISQRMAEWCAKRTTKEALEELDKARIPVGEVLKANEVVKEPHIDARNLFQKVPYPNIKDPVPIVVSPLELSDNPGQIKTRAPLLGEHTNQILEELGYSEDEVSNLRDKRIV</sequence>
<proteinExistence type="predicted"/>
<dbReference type="SUPFAM" id="SSF89796">
    <property type="entry name" value="CoA-transferase family III (CaiB/BaiF)"/>
    <property type="match status" value="1"/>
</dbReference>
<accession>A0A381NVG5</accession>